<evidence type="ECO:0000256" key="7">
    <source>
        <dbReference type="ARBA" id="ARBA00023136"/>
    </source>
</evidence>
<feature type="transmembrane region" description="Helical" evidence="8">
    <location>
        <begin position="176"/>
        <end position="197"/>
    </location>
</feature>
<dbReference type="AlphaFoldDB" id="A0A8H4UNN5"/>
<feature type="transmembrane region" description="Helical" evidence="8">
    <location>
        <begin position="52"/>
        <end position="72"/>
    </location>
</feature>
<sequence>MMNLNPVIPLLYYGAASLLTIASMRLHKPARILSLGPIWLLSYLSLASTKYLAWPVGANSTFASLVVFYLPYSVKLLVLDELDISPELSSTWVTFADLYRVWNNPRQLPLHCPILGEKACTRESRANFALQQVSKAILLWTFDSLVFQTLLFKAFLHIDISDFAPDMELPFVMLSWHQLLLRAIVSVQWIWSAYFFLEFCHRLLAIVFVSMLGFDRPDEWPALFGSPLEAQSIRGFWGRFWHRITIPTYSYYSLLVCRRLLVLEPKSRLEQTMIPMLIFTMSGLSHSLVGWASGDAALHRDLVFFEVNFLAAAVETMVKKTKTYSRVKELLPPLSAVVNRVIGITWVFVFFFCVTPSWMYPKIYCALSGLL</sequence>
<evidence type="ECO:0000313" key="11">
    <source>
        <dbReference type="Proteomes" id="UP000635477"/>
    </source>
</evidence>
<dbReference type="GO" id="GO:0006629">
    <property type="term" value="P:lipid metabolic process"/>
    <property type="evidence" value="ECO:0007669"/>
    <property type="project" value="InterPro"/>
</dbReference>
<evidence type="ECO:0000256" key="1">
    <source>
        <dbReference type="ARBA" id="ARBA00004141"/>
    </source>
</evidence>
<feature type="transmembrane region" description="Helical" evidence="8">
    <location>
        <begin position="137"/>
        <end position="156"/>
    </location>
</feature>
<reference evidence="10" key="2">
    <citation type="submission" date="2020-05" db="EMBL/GenBank/DDBJ databases">
        <authorList>
            <person name="Kim H.-S."/>
            <person name="Proctor R.H."/>
            <person name="Brown D.W."/>
        </authorList>
    </citation>
    <scope>NUCLEOTIDE SEQUENCE</scope>
    <source>
        <strain evidence="10">NRRL 22465</strain>
    </source>
</reference>
<dbReference type="InterPro" id="IPR032805">
    <property type="entry name" value="Wax_synthase_dom"/>
</dbReference>
<evidence type="ECO:0000256" key="4">
    <source>
        <dbReference type="ARBA" id="ARBA00022679"/>
    </source>
</evidence>
<feature type="transmembrane region" description="Helical" evidence="8">
    <location>
        <begin position="330"/>
        <end position="352"/>
    </location>
</feature>
<keyword evidence="7 8" id="KW-0472">Membrane</keyword>
<comment type="caution">
    <text evidence="10">The sequence shown here is derived from an EMBL/GenBank/DDBJ whole genome shotgun (WGS) entry which is preliminary data.</text>
</comment>
<evidence type="ECO:0000256" key="2">
    <source>
        <dbReference type="ARBA" id="ARBA00005179"/>
    </source>
</evidence>
<dbReference type="Proteomes" id="UP000635477">
    <property type="component" value="Unassembled WGS sequence"/>
</dbReference>
<comment type="similarity">
    <text evidence="3">Belongs to the wax synthase family.</text>
</comment>
<accession>A0A8H4UNN5</accession>
<gene>
    <name evidence="10" type="ORF">FZEAL_3497</name>
</gene>
<evidence type="ECO:0000256" key="6">
    <source>
        <dbReference type="ARBA" id="ARBA00022989"/>
    </source>
</evidence>
<comment type="pathway">
    <text evidence="2">Secondary metabolite biosynthesis.</text>
</comment>
<comment type="subcellular location">
    <subcellularLocation>
        <location evidence="1">Membrane</location>
        <topology evidence="1">Multi-pass membrane protein</topology>
    </subcellularLocation>
</comment>
<organism evidence="10 11">
    <name type="scientific">Fusarium zealandicum</name>
    <dbReference type="NCBI Taxonomy" id="1053134"/>
    <lineage>
        <taxon>Eukaryota</taxon>
        <taxon>Fungi</taxon>
        <taxon>Dikarya</taxon>
        <taxon>Ascomycota</taxon>
        <taxon>Pezizomycotina</taxon>
        <taxon>Sordariomycetes</taxon>
        <taxon>Hypocreomycetidae</taxon>
        <taxon>Hypocreales</taxon>
        <taxon>Nectriaceae</taxon>
        <taxon>Fusarium</taxon>
        <taxon>Fusarium staphyleae species complex</taxon>
    </lineage>
</organism>
<evidence type="ECO:0000256" key="3">
    <source>
        <dbReference type="ARBA" id="ARBA00007282"/>
    </source>
</evidence>
<reference evidence="10" key="1">
    <citation type="journal article" date="2020" name="BMC Genomics">
        <title>Correction to: Identification and distribution of gene clusters required for synthesis of sphingolipid metabolism inhibitors in diverse species of the filamentous fungus Fusarium.</title>
        <authorList>
            <person name="Kim H.S."/>
            <person name="Lohmar J.M."/>
            <person name="Busman M."/>
            <person name="Brown D.W."/>
            <person name="Naumann T.A."/>
            <person name="Divon H.H."/>
            <person name="Lysoe E."/>
            <person name="Uhlig S."/>
            <person name="Proctor R.H."/>
        </authorList>
    </citation>
    <scope>NUCLEOTIDE SEQUENCE</scope>
    <source>
        <strain evidence="10">NRRL 22465</strain>
    </source>
</reference>
<keyword evidence="5 8" id="KW-0812">Transmembrane</keyword>
<keyword evidence="4" id="KW-0808">Transferase</keyword>
<dbReference type="OrthoDB" id="1077582at2759"/>
<dbReference type="PANTHER" id="PTHR31595:SF57">
    <property type="entry name" value="OS04G0481900 PROTEIN"/>
    <property type="match status" value="1"/>
</dbReference>
<feature type="domain" description="Wax synthase" evidence="9">
    <location>
        <begin position="220"/>
        <end position="305"/>
    </location>
</feature>
<name>A0A8H4UNN5_9HYPO</name>
<keyword evidence="6 8" id="KW-1133">Transmembrane helix</keyword>
<evidence type="ECO:0000313" key="10">
    <source>
        <dbReference type="EMBL" id="KAF4980509.1"/>
    </source>
</evidence>
<keyword evidence="11" id="KW-1185">Reference proteome</keyword>
<protein>
    <recommendedName>
        <fullName evidence="9">Wax synthase domain-containing protein</fullName>
    </recommendedName>
</protein>
<dbReference type="Pfam" id="PF13813">
    <property type="entry name" value="MBOAT_2"/>
    <property type="match status" value="1"/>
</dbReference>
<feature type="transmembrane region" description="Helical" evidence="8">
    <location>
        <begin position="6"/>
        <end position="23"/>
    </location>
</feature>
<dbReference type="GO" id="GO:0008374">
    <property type="term" value="F:O-acyltransferase activity"/>
    <property type="evidence" value="ECO:0007669"/>
    <property type="project" value="InterPro"/>
</dbReference>
<dbReference type="EMBL" id="JABEYC010000225">
    <property type="protein sequence ID" value="KAF4980509.1"/>
    <property type="molecule type" value="Genomic_DNA"/>
</dbReference>
<evidence type="ECO:0000256" key="5">
    <source>
        <dbReference type="ARBA" id="ARBA00022692"/>
    </source>
</evidence>
<proteinExistence type="inferred from homology"/>
<dbReference type="PANTHER" id="PTHR31595">
    <property type="entry name" value="LONG-CHAIN-ALCOHOL O-FATTY-ACYLTRANSFERASE 3-RELATED"/>
    <property type="match status" value="1"/>
</dbReference>
<evidence type="ECO:0000256" key="8">
    <source>
        <dbReference type="SAM" id="Phobius"/>
    </source>
</evidence>
<dbReference type="InterPro" id="IPR044851">
    <property type="entry name" value="Wax_synthase"/>
</dbReference>
<dbReference type="GO" id="GO:0016020">
    <property type="term" value="C:membrane"/>
    <property type="evidence" value="ECO:0007669"/>
    <property type="project" value="UniProtKB-SubCell"/>
</dbReference>
<evidence type="ECO:0000259" key="9">
    <source>
        <dbReference type="Pfam" id="PF13813"/>
    </source>
</evidence>